<evidence type="ECO:0000313" key="2">
    <source>
        <dbReference type="Proteomes" id="UP000828048"/>
    </source>
</evidence>
<accession>A0ACB7XMQ7</accession>
<evidence type="ECO:0000313" key="1">
    <source>
        <dbReference type="EMBL" id="KAH7842089.1"/>
    </source>
</evidence>
<protein>
    <submittedName>
        <fullName evidence="1">Uncharacterized protein</fullName>
    </submittedName>
</protein>
<dbReference type="EMBL" id="CM037151">
    <property type="protein sequence ID" value="KAH7842089.1"/>
    <property type="molecule type" value="Genomic_DNA"/>
</dbReference>
<proteinExistence type="predicted"/>
<organism evidence="1 2">
    <name type="scientific">Vaccinium darrowii</name>
    <dbReference type="NCBI Taxonomy" id="229202"/>
    <lineage>
        <taxon>Eukaryota</taxon>
        <taxon>Viridiplantae</taxon>
        <taxon>Streptophyta</taxon>
        <taxon>Embryophyta</taxon>
        <taxon>Tracheophyta</taxon>
        <taxon>Spermatophyta</taxon>
        <taxon>Magnoliopsida</taxon>
        <taxon>eudicotyledons</taxon>
        <taxon>Gunneridae</taxon>
        <taxon>Pentapetalae</taxon>
        <taxon>asterids</taxon>
        <taxon>Ericales</taxon>
        <taxon>Ericaceae</taxon>
        <taxon>Vaccinioideae</taxon>
        <taxon>Vaccinieae</taxon>
        <taxon>Vaccinium</taxon>
    </lineage>
</organism>
<dbReference type="Proteomes" id="UP000828048">
    <property type="component" value="Chromosome 1"/>
</dbReference>
<reference evidence="1 2" key="1">
    <citation type="journal article" date="2021" name="Hortic Res">
        <title>High-quality reference genome and annotation aids understanding of berry development for evergreen blueberry (Vaccinium darrowii).</title>
        <authorList>
            <person name="Yu J."/>
            <person name="Hulse-Kemp A.M."/>
            <person name="Babiker E."/>
            <person name="Staton M."/>
        </authorList>
    </citation>
    <scope>NUCLEOTIDE SEQUENCE [LARGE SCALE GENOMIC DNA]</scope>
    <source>
        <strain evidence="2">cv. NJ 8807/NJ 8810</strain>
        <tissue evidence="1">Young leaf</tissue>
    </source>
</reference>
<keyword evidence="2" id="KW-1185">Reference proteome</keyword>
<name>A0ACB7XMQ7_9ERIC</name>
<gene>
    <name evidence="1" type="ORF">Vadar_001382</name>
</gene>
<comment type="caution">
    <text evidence="1">The sequence shown here is derived from an EMBL/GenBank/DDBJ whole genome shotgun (WGS) entry which is preliminary data.</text>
</comment>
<sequence>MAVATSVLSTRWKEFWTLVTCLDFDDKLMLQGRKSNRAALQTSFVGFIYRVLDRVSCLDKFRLKCCQSYDVSHVNAWVAAFIKYHVKELDLSVPLEHSTDHVLPQDLFSCGTLVVLKLGTKFILNVPASVCLPSLKILHLDSVELSDEDSIKRLLLGCPVLDELSMIKCVGKDVRVIHISAPLLTKLTYRSKGKESYFWRSIFLGIPADSDYKIVIDTPALLHLELFDYEAEVSLVKNLSHIVKADINIHSKAMTDLLLGISEVQYLHLKYNCPEAVHRIVTQMPTLHNLTSLVLGAGYVGSEWLSQLLVKSPCLESLVFKEGYHIEHNSDEEESDEDDDDEEEGDNKPLLWHLPRNIPSCLLLNLKIIKFEKFHGNDGDWKMVEYFLKNAEVLEKMMVQSDGTYGTYSDVAEDGLEMATKLLMLPRASRTCQIEFVFLRKDPEDDSYDLDDDRNDPDDDSNDPDDHSNDSDDDCW</sequence>